<dbReference type="Pfam" id="PF21638">
    <property type="entry name" value="SDA1_C"/>
    <property type="match status" value="1"/>
</dbReference>
<feature type="region of interest" description="Disordered" evidence="1">
    <location>
        <begin position="31"/>
        <end position="72"/>
    </location>
</feature>
<evidence type="ECO:0000259" key="2">
    <source>
        <dbReference type="Pfam" id="PF21638"/>
    </source>
</evidence>
<dbReference type="Proteomes" id="UP001163046">
    <property type="component" value="Unassembled WGS sequence"/>
</dbReference>
<keyword evidence="4" id="KW-1185">Reference proteome</keyword>
<comment type="caution">
    <text evidence="3">The sequence shown here is derived from an EMBL/GenBank/DDBJ whole genome shotgun (WGS) entry which is preliminary data.</text>
</comment>
<dbReference type="InterPro" id="IPR048292">
    <property type="entry name" value="SDA1_C"/>
</dbReference>
<evidence type="ECO:0000313" key="4">
    <source>
        <dbReference type="Proteomes" id="UP001163046"/>
    </source>
</evidence>
<dbReference type="EMBL" id="MU825399">
    <property type="protein sequence ID" value="KAJ7393000.1"/>
    <property type="molecule type" value="Genomic_DNA"/>
</dbReference>
<proteinExistence type="predicted"/>
<dbReference type="OrthoDB" id="2196187at2759"/>
<name>A0A9X0DAQ2_9CNID</name>
<protein>
    <submittedName>
        <fullName evidence="3">Protein SDA1</fullName>
    </submittedName>
</protein>
<organism evidence="3 4">
    <name type="scientific">Desmophyllum pertusum</name>
    <dbReference type="NCBI Taxonomy" id="174260"/>
    <lineage>
        <taxon>Eukaryota</taxon>
        <taxon>Metazoa</taxon>
        <taxon>Cnidaria</taxon>
        <taxon>Anthozoa</taxon>
        <taxon>Hexacorallia</taxon>
        <taxon>Scleractinia</taxon>
        <taxon>Caryophylliina</taxon>
        <taxon>Caryophylliidae</taxon>
        <taxon>Desmophyllum</taxon>
    </lineage>
</organism>
<feature type="compositionally biased region" description="Basic residues" evidence="1">
    <location>
        <begin position="56"/>
        <end position="72"/>
    </location>
</feature>
<evidence type="ECO:0000256" key="1">
    <source>
        <dbReference type="SAM" id="MobiDB-lite"/>
    </source>
</evidence>
<gene>
    <name evidence="3" type="primary">SDAD1_2</name>
    <name evidence="3" type="ORF">OS493_008247</name>
</gene>
<reference evidence="3" key="1">
    <citation type="submission" date="2023-01" db="EMBL/GenBank/DDBJ databases">
        <title>Genome assembly of the deep-sea coral Lophelia pertusa.</title>
        <authorList>
            <person name="Herrera S."/>
            <person name="Cordes E."/>
        </authorList>
    </citation>
    <scope>NUCLEOTIDE SEQUENCE</scope>
    <source>
        <strain evidence="3">USNM1676648</strain>
        <tissue evidence="3">Polyp</tissue>
    </source>
</reference>
<dbReference type="AlphaFoldDB" id="A0A9X0DAQ2"/>
<accession>A0A9X0DAQ2</accession>
<sequence>MTIIFRHTCVSSQTFVLSERSVVNIGKAGREGREKFGSKKATKKRLNQFASTSNKEKRRNKNFMMMRHKQRC</sequence>
<evidence type="ECO:0000313" key="3">
    <source>
        <dbReference type="EMBL" id="KAJ7393000.1"/>
    </source>
</evidence>
<feature type="domain" description="SDA1 C-terminal" evidence="2">
    <location>
        <begin position="51"/>
        <end position="70"/>
    </location>
</feature>